<evidence type="ECO:0000313" key="3">
    <source>
        <dbReference type="EMBL" id="KAK5082249.1"/>
    </source>
</evidence>
<feature type="compositionally biased region" description="Basic and acidic residues" evidence="2">
    <location>
        <begin position="289"/>
        <end position="309"/>
    </location>
</feature>
<dbReference type="AlphaFoldDB" id="A0AAN7SVZ0"/>
<accession>A0AAN7SVZ0</accession>
<dbReference type="SUPFAM" id="SSF53474">
    <property type="entry name" value="alpha/beta-Hydrolases"/>
    <property type="match status" value="1"/>
</dbReference>
<dbReference type="Gene3D" id="3.40.50.1820">
    <property type="entry name" value="alpha/beta hydrolase"/>
    <property type="match status" value="1"/>
</dbReference>
<protein>
    <recommendedName>
        <fullName evidence="5">Alpha/beta-hydrolase</fullName>
    </recommendedName>
</protein>
<dbReference type="Proteomes" id="UP001309876">
    <property type="component" value="Unassembled WGS sequence"/>
</dbReference>
<evidence type="ECO:0000256" key="2">
    <source>
        <dbReference type="SAM" id="MobiDB-lite"/>
    </source>
</evidence>
<evidence type="ECO:0000313" key="4">
    <source>
        <dbReference type="Proteomes" id="UP001309876"/>
    </source>
</evidence>
<proteinExistence type="predicted"/>
<name>A0AAN7SVZ0_9EURO</name>
<keyword evidence="1" id="KW-0378">Hydrolase</keyword>
<gene>
    <name evidence="3" type="ORF">LTR05_007393</name>
</gene>
<feature type="region of interest" description="Disordered" evidence="2">
    <location>
        <begin position="1"/>
        <end position="45"/>
    </location>
</feature>
<keyword evidence="4" id="KW-1185">Reference proteome</keyword>
<dbReference type="EMBL" id="JAVRRJ010000008">
    <property type="protein sequence ID" value="KAK5082249.1"/>
    <property type="molecule type" value="Genomic_DNA"/>
</dbReference>
<feature type="region of interest" description="Disordered" evidence="2">
    <location>
        <begin position="279"/>
        <end position="309"/>
    </location>
</feature>
<organism evidence="3 4">
    <name type="scientific">Lithohypha guttulata</name>
    <dbReference type="NCBI Taxonomy" id="1690604"/>
    <lineage>
        <taxon>Eukaryota</taxon>
        <taxon>Fungi</taxon>
        <taxon>Dikarya</taxon>
        <taxon>Ascomycota</taxon>
        <taxon>Pezizomycotina</taxon>
        <taxon>Eurotiomycetes</taxon>
        <taxon>Chaetothyriomycetidae</taxon>
        <taxon>Chaetothyriales</taxon>
        <taxon>Trichomeriaceae</taxon>
        <taxon>Lithohypha</taxon>
    </lineage>
</organism>
<dbReference type="GO" id="GO:0016788">
    <property type="term" value="F:hydrolase activity, acting on ester bonds"/>
    <property type="evidence" value="ECO:0007669"/>
    <property type="project" value="UniProtKB-ARBA"/>
</dbReference>
<feature type="compositionally biased region" description="Polar residues" evidence="2">
    <location>
        <begin position="1"/>
        <end position="15"/>
    </location>
</feature>
<sequence>MSKSENTDLSTNSPVPSKPSTPRPRDHPVAAPPRTSSALPLDDPGPIISNLKFPVKDSYGGSAHGFLHMPPTSAKVSPVHSRTAAILLSGAGGGVTGPSGMYLSLATKLPSLPQLPIKVLRLDYRYAARTGPCVEDAKAAMTYMGEHFAVDRFVLVGWSFGGAPVFTLAGRDERVVGAATVASQTADALKGAREAGRRNVPVMLLHGTGDRTLSDRCSRHLHEAWYEGYKGPGEGEEKTKLILFDGDDHSLSRNVEKAEQFVANFVIECAGGEVEDGKEVVQSEVMGDSEERKDAMKKGGDLRGNESLE</sequence>
<comment type="caution">
    <text evidence="3">The sequence shown here is derived from an EMBL/GenBank/DDBJ whole genome shotgun (WGS) entry which is preliminary data.</text>
</comment>
<dbReference type="InterPro" id="IPR050261">
    <property type="entry name" value="FrsA_esterase"/>
</dbReference>
<dbReference type="PANTHER" id="PTHR22946:SF9">
    <property type="entry name" value="POLYKETIDE TRANSFERASE AF380"/>
    <property type="match status" value="1"/>
</dbReference>
<dbReference type="InterPro" id="IPR029058">
    <property type="entry name" value="AB_hydrolase_fold"/>
</dbReference>
<evidence type="ECO:0008006" key="5">
    <source>
        <dbReference type="Google" id="ProtNLM"/>
    </source>
</evidence>
<dbReference type="PANTHER" id="PTHR22946">
    <property type="entry name" value="DIENELACTONE HYDROLASE DOMAIN-CONTAINING PROTEIN-RELATED"/>
    <property type="match status" value="1"/>
</dbReference>
<evidence type="ECO:0000256" key="1">
    <source>
        <dbReference type="ARBA" id="ARBA00022801"/>
    </source>
</evidence>
<reference evidence="3 4" key="1">
    <citation type="submission" date="2023-08" db="EMBL/GenBank/DDBJ databases">
        <title>Black Yeasts Isolated from many extreme environments.</title>
        <authorList>
            <person name="Coleine C."/>
            <person name="Stajich J.E."/>
            <person name="Selbmann L."/>
        </authorList>
    </citation>
    <scope>NUCLEOTIDE SEQUENCE [LARGE SCALE GENOMIC DNA]</scope>
    <source>
        <strain evidence="3 4">CCFEE 5910</strain>
    </source>
</reference>